<dbReference type="InterPro" id="IPR036264">
    <property type="entry name" value="Bact_exopeptidase_dim_dom"/>
</dbReference>
<dbReference type="PANTHER" id="PTHR43808">
    <property type="entry name" value="ACETYLORNITHINE DEACETYLASE"/>
    <property type="match status" value="1"/>
</dbReference>
<dbReference type="GO" id="GO:0046872">
    <property type="term" value="F:metal ion binding"/>
    <property type="evidence" value="ECO:0007669"/>
    <property type="project" value="UniProtKB-KW"/>
</dbReference>
<dbReference type="Gene3D" id="3.30.70.360">
    <property type="match status" value="1"/>
</dbReference>
<dbReference type="EMBL" id="PQFZ01000016">
    <property type="protein sequence ID" value="POR48065.1"/>
    <property type="molecule type" value="Genomic_DNA"/>
</dbReference>
<dbReference type="SUPFAM" id="SSF53187">
    <property type="entry name" value="Zn-dependent exopeptidases"/>
    <property type="match status" value="1"/>
</dbReference>
<name>A0A2S4M0B8_9HYPH</name>
<dbReference type="SUPFAM" id="SSF55031">
    <property type="entry name" value="Bacterial exopeptidase dimerisation domain"/>
    <property type="match status" value="1"/>
</dbReference>
<accession>A0A2S4M0B8</accession>
<evidence type="ECO:0000256" key="2">
    <source>
        <dbReference type="ARBA" id="ARBA00022801"/>
    </source>
</evidence>
<keyword evidence="2" id="KW-0378">Hydrolase</keyword>
<evidence type="ECO:0000313" key="4">
    <source>
        <dbReference type="EMBL" id="POR48065.1"/>
    </source>
</evidence>
<evidence type="ECO:0000259" key="3">
    <source>
        <dbReference type="Pfam" id="PF07687"/>
    </source>
</evidence>
<dbReference type="OrthoDB" id="9776600at2"/>
<dbReference type="InterPro" id="IPR050072">
    <property type="entry name" value="Peptidase_M20A"/>
</dbReference>
<comment type="caution">
    <text evidence="4">The sequence shown here is derived from an EMBL/GenBank/DDBJ whole genome shotgun (WGS) entry which is preliminary data.</text>
</comment>
<dbReference type="GO" id="GO:0016787">
    <property type="term" value="F:hydrolase activity"/>
    <property type="evidence" value="ECO:0007669"/>
    <property type="project" value="UniProtKB-KW"/>
</dbReference>
<dbReference type="InterPro" id="IPR002933">
    <property type="entry name" value="Peptidase_M20"/>
</dbReference>
<organism evidence="4 5">
    <name type="scientific">Bosea psychrotolerans</name>
    <dbReference type="NCBI Taxonomy" id="1871628"/>
    <lineage>
        <taxon>Bacteria</taxon>
        <taxon>Pseudomonadati</taxon>
        <taxon>Pseudomonadota</taxon>
        <taxon>Alphaproteobacteria</taxon>
        <taxon>Hyphomicrobiales</taxon>
        <taxon>Boseaceae</taxon>
        <taxon>Bosea</taxon>
    </lineage>
</organism>
<proteinExistence type="predicted"/>
<keyword evidence="5" id="KW-1185">Reference proteome</keyword>
<dbReference type="AlphaFoldDB" id="A0A2S4M0B8"/>
<dbReference type="Proteomes" id="UP000236919">
    <property type="component" value="Unassembled WGS sequence"/>
</dbReference>
<protein>
    <submittedName>
        <fullName evidence="4">Di/tripeptidase</fullName>
    </submittedName>
</protein>
<evidence type="ECO:0000256" key="1">
    <source>
        <dbReference type="ARBA" id="ARBA00022723"/>
    </source>
</evidence>
<evidence type="ECO:0000313" key="5">
    <source>
        <dbReference type="Proteomes" id="UP000236919"/>
    </source>
</evidence>
<dbReference type="Pfam" id="PF07687">
    <property type="entry name" value="M20_dimer"/>
    <property type="match status" value="1"/>
</dbReference>
<dbReference type="PANTHER" id="PTHR43808:SF17">
    <property type="entry name" value="PEPTIDASE M20"/>
    <property type="match status" value="1"/>
</dbReference>
<reference evidence="4 5" key="1">
    <citation type="submission" date="2018-01" db="EMBL/GenBank/DDBJ databases">
        <title>Genomic Encyclopedia of Type Strains, Phase III (KMG-III): the genomes of soil and plant-associated and newly described type strains.</title>
        <authorList>
            <person name="Whitman W."/>
        </authorList>
    </citation>
    <scope>NUCLEOTIDE SEQUENCE [LARGE SCALE GENOMIC DNA]</scope>
    <source>
        <strain evidence="4 5">1131</strain>
    </source>
</reference>
<gene>
    <name evidence="4" type="ORF">CYD53_11688</name>
</gene>
<keyword evidence="1" id="KW-0479">Metal-binding</keyword>
<dbReference type="Pfam" id="PF01546">
    <property type="entry name" value="Peptidase_M20"/>
    <property type="match status" value="1"/>
</dbReference>
<dbReference type="Gene3D" id="3.40.630.10">
    <property type="entry name" value="Zn peptidases"/>
    <property type="match status" value="1"/>
</dbReference>
<sequence length="409" mass="43267">MPVQRDHASEIAAITRHPAFKAAVEKLAADHDRTVADIVTLTEIPSPPFKEDRRAAAYLEMLRAHGLEDVEQDEIGNVMGVRRGTGNGGLIVVAAHLDTVFPEGTDVTVRREGTKLYAPGIGDDTRSLAVLLAFIRALDAASIRTRNDILFVGDVGEEGLGDLRGVRHLFTKGRYRDQIEAFITVDSPQVDNIVVGGVGSKRYSVRFNGPGGHSFKAFGIVNPIYAMAQAIVELGRIEVPETPRTTFCASIVGGGTSVNAIPEEAWIDIDLRSESAEQLARLDARCRAIVAAAVEQENTARSTSEGAITVDIRTLGDRPAGNTPMDSDIVQFATAALQAHGFAPRHEASSTDANIPMSLGIPAIKIGSGGTGGRAHSLAEWIDVEKTASVSGMTASLTAILAVAGFVGA</sequence>
<feature type="domain" description="Peptidase M20 dimerisation" evidence="3">
    <location>
        <begin position="199"/>
        <end position="295"/>
    </location>
</feature>
<dbReference type="InterPro" id="IPR011650">
    <property type="entry name" value="Peptidase_M20_dimer"/>
</dbReference>